<keyword evidence="2" id="KW-0436">Ligase</keyword>
<evidence type="ECO:0000313" key="3">
    <source>
        <dbReference type="Proteomes" id="UP000674234"/>
    </source>
</evidence>
<dbReference type="EMBL" id="JAFCNB010000002">
    <property type="protein sequence ID" value="MBP2703233.1"/>
    <property type="molecule type" value="Genomic_DNA"/>
</dbReference>
<accession>A0A940WI89</accession>
<proteinExistence type="predicted"/>
<dbReference type="InterPro" id="IPR042099">
    <property type="entry name" value="ANL_N_sf"/>
</dbReference>
<name>A0A940WI89_9ACTN</name>
<dbReference type="SUPFAM" id="SSF56801">
    <property type="entry name" value="Acetyl-CoA synthetase-like"/>
    <property type="match status" value="1"/>
</dbReference>
<dbReference type="AlphaFoldDB" id="A0A940WI89"/>
<feature type="domain" description="AMP-dependent synthetase/ligase" evidence="1">
    <location>
        <begin position="180"/>
        <end position="308"/>
    </location>
</feature>
<dbReference type="Pfam" id="PF00501">
    <property type="entry name" value="AMP-binding"/>
    <property type="match status" value="1"/>
</dbReference>
<keyword evidence="3" id="KW-1185">Reference proteome</keyword>
<comment type="caution">
    <text evidence="2">The sequence shown here is derived from an EMBL/GenBank/DDBJ whole genome shotgun (WGS) entry which is preliminary data.</text>
</comment>
<dbReference type="Gene3D" id="3.30.300.30">
    <property type="match status" value="1"/>
</dbReference>
<dbReference type="PANTHER" id="PTHR43845">
    <property type="entry name" value="BLR5969 PROTEIN"/>
    <property type="match status" value="1"/>
</dbReference>
<sequence length="477" mass="51783">MAVTATCSPTDARRFRSDYTSFRDRYFSGALTEADWTDWYAERLPAVLRHVTERSPFYRRHLAGVDVAAVTPAGLAELPFTTKADLRREMHAVLSGTPAEAAVYYETTGTTGPSTPCPRGPLDMFASDAHVEESWRRLFRARFGDRMPVIGLMGPCELYAFGDTFGDAARRLDACHVKIWPESPRVGFAKALRLMRDLDVEVVVCAPALCLSLAKAARFHGYDIERDLKVKLFLVLGEICTPAFAANVRSIWDADALPTLYGSQEAMAIATGCTYGNLHLSRPNYIAEVLDPATGEVLGDRGEGELCLTMLVPGIKPLIRYRTGDMVSLDRRGCPCGHPGPVIDVVGRVADQVVIGGAGFRADDIEIAVLDGVRGALGYQVVVDDGPDGRERLTVHLDLLTDIAGDSAAVARGVAARVRERFGVEADVRITDELDPITNTGSFVSWKAARMLDNRAGADNAHRAAAREAAGRQVITS</sequence>
<evidence type="ECO:0000313" key="2">
    <source>
        <dbReference type="EMBL" id="MBP2703233.1"/>
    </source>
</evidence>
<dbReference type="PANTHER" id="PTHR43845:SF1">
    <property type="entry name" value="BLR5969 PROTEIN"/>
    <property type="match status" value="1"/>
</dbReference>
<dbReference type="InterPro" id="IPR000873">
    <property type="entry name" value="AMP-dep_synth/lig_dom"/>
</dbReference>
<organism evidence="2 3">
    <name type="scientific">Microbispora oryzae</name>
    <dbReference type="NCBI Taxonomy" id="2806554"/>
    <lineage>
        <taxon>Bacteria</taxon>
        <taxon>Bacillati</taxon>
        <taxon>Actinomycetota</taxon>
        <taxon>Actinomycetes</taxon>
        <taxon>Streptosporangiales</taxon>
        <taxon>Streptosporangiaceae</taxon>
        <taxon>Microbispora</taxon>
    </lineage>
</organism>
<protein>
    <submittedName>
        <fullName evidence="2">Phenylacetate--CoA ligase family protein</fullName>
    </submittedName>
</protein>
<gene>
    <name evidence="2" type="ORF">JOL79_05390</name>
</gene>
<dbReference type="Proteomes" id="UP000674234">
    <property type="component" value="Unassembled WGS sequence"/>
</dbReference>
<dbReference type="InterPro" id="IPR045851">
    <property type="entry name" value="AMP-bd_C_sf"/>
</dbReference>
<reference evidence="2" key="1">
    <citation type="submission" date="2021-02" db="EMBL/GenBank/DDBJ databases">
        <title>Draft genome sequence of Microbispora sp. RL4-1S isolated from rice leaves in Thailand.</title>
        <authorList>
            <person name="Muangham S."/>
            <person name="Duangmal K."/>
        </authorList>
    </citation>
    <scope>NUCLEOTIDE SEQUENCE</scope>
    <source>
        <strain evidence="2">RL4-1S</strain>
    </source>
</reference>
<dbReference type="GO" id="GO:0016874">
    <property type="term" value="F:ligase activity"/>
    <property type="evidence" value="ECO:0007669"/>
    <property type="project" value="UniProtKB-KW"/>
</dbReference>
<evidence type="ECO:0000259" key="1">
    <source>
        <dbReference type="Pfam" id="PF00501"/>
    </source>
</evidence>
<dbReference type="Gene3D" id="3.40.50.12780">
    <property type="entry name" value="N-terminal domain of ligase-like"/>
    <property type="match status" value="1"/>
</dbReference>
<dbReference type="RefSeq" id="WP_210154518.1">
    <property type="nucleotide sequence ID" value="NZ_JAFCNB010000002.1"/>
</dbReference>